<evidence type="ECO:0000259" key="2">
    <source>
        <dbReference type="Pfam" id="PF07766"/>
    </source>
</evidence>
<protein>
    <recommendedName>
        <fullName evidence="2">Letm1 RBD domain-containing protein</fullName>
    </recommendedName>
</protein>
<reference evidence="3" key="1">
    <citation type="journal article" date="2015" name="Nature">
        <title>Complex archaea that bridge the gap between prokaryotes and eukaryotes.</title>
        <authorList>
            <person name="Spang A."/>
            <person name="Saw J.H."/>
            <person name="Jorgensen S.L."/>
            <person name="Zaremba-Niedzwiedzka K."/>
            <person name="Martijn J."/>
            <person name="Lind A.E."/>
            <person name="van Eijk R."/>
            <person name="Schleper C."/>
            <person name="Guy L."/>
            <person name="Ettema T.J."/>
        </authorList>
    </citation>
    <scope>NUCLEOTIDE SEQUENCE</scope>
</reference>
<keyword evidence="1" id="KW-1133">Transmembrane helix</keyword>
<accession>A0A0F9XHR3</accession>
<feature type="transmembrane region" description="Helical" evidence="1">
    <location>
        <begin position="357"/>
        <end position="376"/>
    </location>
</feature>
<dbReference type="InterPro" id="IPR033122">
    <property type="entry name" value="LETM1-like_RBD"/>
</dbReference>
<organism evidence="3">
    <name type="scientific">marine sediment metagenome</name>
    <dbReference type="NCBI Taxonomy" id="412755"/>
    <lineage>
        <taxon>unclassified sequences</taxon>
        <taxon>metagenomes</taxon>
        <taxon>ecological metagenomes</taxon>
    </lineage>
</organism>
<dbReference type="GO" id="GO:0043022">
    <property type="term" value="F:ribosome binding"/>
    <property type="evidence" value="ECO:0007669"/>
    <property type="project" value="InterPro"/>
</dbReference>
<comment type="caution">
    <text evidence="3">The sequence shown here is derived from an EMBL/GenBank/DDBJ whole genome shotgun (WGS) entry which is preliminary data.</text>
</comment>
<dbReference type="Pfam" id="PF07766">
    <property type="entry name" value="LETM1_RBD"/>
    <property type="match status" value="1"/>
</dbReference>
<dbReference type="AlphaFoldDB" id="A0A0F9XHR3"/>
<feature type="domain" description="Letm1 RBD" evidence="2">
    <location>
        <begin position="338"/>
        <end position="397"/>
    </location>
</feature>
<proteinExistence type="predicted"/>
<sequence>MNPSSSGWIEKYGSVVQKHQDTFPNFETLYGTLKKSGFVYGLNSSIPDFIELEHSLSEDEKAKINLLHALFFTYRTKGGDDYSEFIEQVFKFYEILKINRAGFFDKWFTGNKTSAKLEKLMTSRIYIEDNIISKTFNSLITNSLLFIDVLLFKHFLNDHKNLKEKAAEIEYLAINITYHALSSKALDRKDNKLSQLLASSLTYITCAENKFDGSYRERLLRNKVNWENRYLLDMACLTVWEDHSLDYTESEFIFGIGKDLGFEDAIISKSITDVTEFFNLNVHIIPYLKEKNLAKQFYDSMGKIVKKLILRNSKRLHKELSQSAELVGLLSKSTVRDLSDEEKKKVQNQLLDIFKSIPSLAIFILPGGAILLPIFIKLIPKLLPSAFDENRIDTYEILDKKKSKS</sequence>
<name>A0A0F9XHR3_9ZZZZ</name>
<keyword evidence="1" id="KW-0812">Transmembrane</keyword>
<keyword evidence="1" id="KW-0472">Membrane</keyword>
<dbReference type="NCBIfam" id="NF040639">
    <property type="entry name" value="LETM1_rel_film"/>
    <property type="match status" value="1"/>
</dbReference>
<evidence type="ECO:0000256" key="1">
    <source>
        <dbReference type="SAM" id="Phobius"/>
    </source>
</evidence>
<dbReference type="EMBL" id="LAZR01000103">
    <property type="protein sequence ID" value="KKN91503.1"/>
    <property type="molecule type" value="Genomic_DNA"/>
</dbReference>
<gene>
    <name evidence="3" type="ORF">LCGC14_0218360</name>
</gene>
<evidence type="ECO:0000313" key="3">
    <source>
        <dbReference type="EMBL" id="KKN91503.1"/>
    </source>
</evidence>